<dbReference type="EMBL" id="HBIX01011415">
    <property type="protein sequence ID" value="CAE0715835.1"/>
    <property type="molecule type" value="Transcribed_RNA"/>
</dbReference>
<proteinExistence type="predicted"/>
<feature type="region of interest" description="Disordered" evidence="1">
    <location>
        <begin position="1"/>
        <end position="106"/>
    </location>
</feature>
<dbReference type="AlphaFoldDB" id="A0A6U9YAY5"/>
<evidence type="ECO:0000313" key="2">
    <source>
        <dbReference type="EMBL" id="CAE0715835.1"/>
    </source>
</evidence>
<sequence>MPEKTVTSTPAPTIPTARTPQETTTAPTKTIQSTEIITTAVNRPIPNTPPHREERCTPRAKRTATNTDRKLHLLLLQQQENQHRKQQQPQQLQPRHLPWNNSPYSR</sequence>
<evidence type="ECO:0000313" key="3">
    <source>
        <dbReference type="EMBL" id="CAE0715836.1"/>
    </source>
</evidence>
<name>A0A6U9YAY5_9STRA</name>
<evidence type="ECO:0000256" key="1">
    <source>
        <dbReference type="SAM" id="MobiDB-lite"/>
    </source>
</evidence>
<dbReference type="EMBL" id="HBIX01011416">
    <property type="protein sequence ID" value="CAE0715836.1"/>
    <property type="molecule type" value="Transcribed_RNA"/>
</dbReference>
<accession>A0A6U9YAY5</accession>
<reference evidence="2" key="1">
    <citation type="submission" date="2021-01" db="EMBL/GenBank/DDBJ databases">
        <authorList>
            <person name="Corre E."/>
            <person name="Pelletier E."/>
            <person name="Niang G."/>
            <person name="Scheremetjew M."/>
            <person name="Finn R."/>
            <person name="Kale V."/>
            <person name="Holt S."/>
            <person name="Cochrane G."/>
            <person name="Meng A."/>
            <person name="Brown T."/>
            <person name="Cohen L."/>
        </authorList>
    </citation>
    <scope>NUCLEOTIDE SEQUENCE</scope>
    <source>
        <strain evidence="2">10249 10 AB</strain>
    </source>
</reference>
<protein>
    <submittedName>
        <fullName evidence="2">Uncharacterized protein</fullName>
    </submittedName>
</protein>
<feature type="compositionally biased region" description="Low complexity" evidence="1">
    <location>
        <begin position="1"/>
        <end position="32"/>
    </location>
</feature>
<gene>
    <name evidence="2" type="ORF">PAUS00366_LOCUS8587</name>
    <name evidence="3" type="ORF">PAUS00366_LOCUS8588</name>
</gene>
<feature type="compositionally biased region" description="Low complexity" evidence="1">
    <location>
        <begin position="87"/>
        <end position="97"/>
    </location>
</feature>
<organism evidence="2">
    <name type="scientific">Pseudo-nitzschia australis</name>
    <dbReference type="NCBI Taxonomy" id="44445"/>
    <lineage>
        <taxon>Eukaryota</taxon>
        <taxon>Sar</taxon>
        <taxon>Stramenopiles</taxon>
        <taxon>Ochrophyta</taxon>
        <taxon>Bacillariophyta</taxon>
        <taxon>Bacillariophyceae</taxon>
        <taxon>Bacillariophycidae</taxon>
        <taxon>Bacillariales</taxon>
        <taxon>Bacillariaceae</taxon>
        <taxon>Pseudo-nitzschia</taxon>
    </lineage>
</organism>